<accession>A0ABD5YS75</accession>
<dbReference type="EMBL" id="JBHTAX010000004">
    <property type="protein sequence ID" value="MFC7192099.1"/>
    <property type="molecule type" value="Genomic_DNA"/>
</dbReference>
<reference evidence="1 2" key="1">
    <citation type="journal article" date="2019" name="Int. J. Syst. Evol. Microbiol.">
        <title>The Global Catalogue of Microorganisms (GCM) 10K type strain sequencing project: providing services to taxonomists for standard genome sequencing and annotation.</title>
        <authorList>
            <consortium name="The Broad Institute Genomics Platform"/>
            <consortium name="The Broad Institute Genome Sequencing Center for Infectious Disease"/>
            <person name="Wu L."/>
            <person name="Ma J."/>
        </authorList>
    </citation>
    <scope>NUCLEOTIDE SEQUENCE [LARGE SCALE GENOMIC DNA]</scope>
    <source>
        <strain evidence="1 2">RDMS1</strain>
    </source>
</reference>
<keyword evidence="2" id="KW-1185">Reference proteome</keyword>
<evidence type="ECO:0000313" key="2">
    <source>
        <dbReference type="Proteomes" id="UP001596417"/>
    </source>
</evidence>
<gene>
    <name evidence="1" type="ORF">ACFQL7_21350</name>
</gene>
<evidence type="ECO:0000313" key="1">
    <source>
        <dbReference type="EMBL" id="MFC7192099.1"/>
    </source>
</evidence>
<dbReference type="AlphaFoldDB" id="A0ABD5YS75"/>
<organism evidence="1 2">
    <name type="scientific">Halocatena marina</name>
    <dbReference type="NCBI Taxonomy" id="2934937"/>
    <lineage>
        <taxon>Archaea</taxon>
        <taxon>Methanobacteriati</taxon>
        <taxon>Methanobacteriota</taxon>
        <taxon>Stenosarchaea group</taxon>
        <taxon>Halobacteria</taxon>
        <taxon>Halobacteriales</taxon>
        <taxon>Natronomonadaceae</taxon>
        <taxon>Halocatena</taxon>
    </lineage>
</organism>
<comment type="caution">
    <text evidence="1">The sequence shown here is derived from an EMBL/GenBank/DDBJ whole genome shotgun (WGS) entry which is preliminary data.</text>
</comment>
<sequence length="93" mass="10318">MEHTDEEGYLVTSELVGLSHPWNTPLRPSLNRYAHIEGVYHPTVACQKVHLVRGGFPSNVAQQPMPAVRSVSSLTVLTLVIISNMHILTQCRS</sequence>
<proteinExistence type="predicted"/>
<name>A0ABD5YS75_9EURY</name>
<protein>
    <submittedName>
        <fullName evidence="1">Uncharacterized protein</fullName>
    </submittedName>
</protein>
<dbReference type="Proteomes" id="UP001596417">
    <property type="component" value="Unassembled WGS sequence"/>
</dbReference>